<organism evidence="11 12">
    <name type="scientific">Oryzomicrobium terrae</name>
    <dbReference type="NCBI Taxonomy" id="1735038"/>
    <lineage>
        <taxon>Bacteria</taxon>
        <taxon>Pseudomonadati</taxon>
        <taxon>Pseudomonadota</taxon>
        <taxon>Betaproteobacteria</taxon>
        <taxon>Rhodocyclales</taxon>
        <taxon>Rhodocyclaceae</taxon>
        <taxon>Oryzomicrobium</taxon>
    </lineage>
</organism>
<dbReference type="GO" id="GO:0043093">
    <property type="term" value="P:FtsZ-dependent cytokinesis"/>
    <property type="evidence" value="ECO:0007669"/>
    <property type="project" value="UniProtKB-UniRule"/>
</dbReference>
<keyword evidence="3 8" id="KW-0132">Cell division</keyword>
<comment type="function">
    <text evidence="8">Essential cell division protein. May link together the upstream cell division proteins, which are predominantly cytoplasmic, with the downstream cell division proteins, which are predominantly periplasmic.</text>
</comment>
<accession>A0A5C1EBN9</accession>
<evidence type="ECO:0000256" key="3">
    <source>
        <dbReference type="ARBA" id="ARBA00022618"/>
    </source>
</evidence>
<keyword evidence="6 8" id="KW-0472">Membrane</keyword>
<keyword evidence="2 8" id="KW-1003">Cell membrane</keyword>
<evidence type="ECO:0000256" key="1">
    <source>
        <dbReference type="ARBA" id="ARBA00004401"/>
    </source>
</evidence>
<keyword evidence="5 8" id="KW-1133">Transmembrane helix</keyword>
<evidence type="ECO:0000256" key="2">
    <source>
        <dbReference type="ARBA" id="ARBA00022475"/>
    </source>
</evidence>
<gene>
    <name evidence="8 11" type="primary">ftsL</name>
    <name evidence="11" type="ORF">OTERR_25330</name>
</gene>
<dbReference type="GO" id="GO:0005886">
    <property type="term" value="C:plasma membrane"/>
    <property type="evidence" value="ECO:0007669"/>
    <property type="project" value="UniProtKB-SubCell"/>
</dbReference>
<dbReference type="AlphaFoldDB" id="A0A5C1EBN9"/>
<evidence type="ECO:0000256" key="5">
    <source>
        <dbReference type="ARBA" id="ARBA00022989"/>
    </source>
</evidence>
<dbReference type="Proteomes" id="UP000323671">
    <property type="component" value="Chromosome"/>
</dbReference>
<dbReference type="NCBIfam" id="TIGR02209">
    <property type="entry name" value="ftsL_broad"/>
    <property type="match status" value="1"/>
</dbReference>
<evidence type="ECO:0000256" key="6">
    <source>
        <dbReference type="ARBA" id="ARBA00023136"/>
    </source>
</evidence>
<comment type="subcellular location">
    <subcellularLocation>
        <location evidence="8">Cell inner membrane</location>
        <topology evidence="8">Single-pass type II membrane protein</topology>
    </subcellularLocation>
    <subcellularLocation>
        <location evidence="1">Cell membrane</location>
        <topology evidence="1">Single-pass type II membrane protein</topology>
    </subcellularLocation>
    <text evidence="8">Localizes to the division septum where it forms a ring structure.</text>
</comment>
<keyword evidence="12" id="KW-1185">Reference proteome</keyword>
<evidence type="ECO:0000256" key="7">
    <source>
        <dbReference type="ARBA" id="ARBA00023306"/>
    </source>
</evidence>
<dbReference type="KEGG" id="otr:OTERR_25330"/>
<keyword evidence="10" id="KW-0732">Signal</keyword>
<keyword evidence="8" id="KW-0997">Cell inner membrane</keyword>
<evidence type="ECO:0000256" key="10">
    <source>
        <dbReference type="SAM" id="SignalP"/>
    </source>
</evidence>
<dbReference type="RefSeq" id="WP_054622180.1">
    <property type="nucleotide sequence ID" value="NZ_CP022579.1"/>
</dbReference>
<evidence type="ECO:0000256" key="9">
    <source>
        <dbReference type="NCBIfam" id="TIGR02209"/>
    </source>
</evidence>
<sequence length="98" mass="11163">MLRFNLALLLAVMLCSLGLVTAQHKARKLFQALEAEQERSRSLDVEYGQIQLELSTWATHPRIEKIARERLKMQAPDPAKVVVAREPDNRSANRVVAR</sequence>
<evidence type="ECO:0000256" key="8">
    <source>
        <dbReference type="HAMAP-Rule" id="MF_00910"/>
    </source>
</evidence>
<reference evidence="11 12" key="1">
    <citation type="submission" date="2017-07" db="EMBL/GenBank/DDBJ databases">
        <title>Complete genome sequence of Oryzomicrobium terrae TPP412.</title>
        <authorList>
            <person name="Chiu L.-W."/>
            <person name="Lo K.-J."/>
            <person name="Tsai Y.-M."/>
            <person name="Lin S.-S."/>
            <person name="Kuo C.-H."/>
            <person name="Liu C.-T."/>
        </authorList>
    </citation>
    <scope>NUCLEOTIDE SEQUENCE [LARGE SCALE GENOMIC DNA]</scope>
    <source>
        <strain evidence="11 12">TPP412</strain>
    </source>
</reference>
<name>A0A5C1EBN9_9RHOO</name>
<protein>
    <recommendedName>
        <fullName evidence="8 9">Cell division protein FtsL</fullName>
    </recommendedName>
</protein>
<dbReference type="EMBL" id="CP022579">
    <property type="protein sequence ID" value="QEL66009.1"/>
    <property type="molecule type" value="Genomic_DNA"/>
</dbReference>
<keyword evidence="4 8" id="KW-0812">Transmembrane</keyword>
<evidence type="ECO:0000256" key="4">
    <source>
        <dbReference type="ARBA" id="ARBA00022692"/>
    </source>
</evidence>
<dbReference type="PANTHER" id="PTHR37479">
    <property type="entry name" value="CELL DIVISION PROTEIN FTSL"/>
    <property type="match status" value="1"/>
</dbReference>
<evidence type="ECO:0000313" key="12">
    <source>
        <dbReference type="Proteomes" id="UP000323671"/>
    </source>
</evidence>
<feature type="signal peptide" evidence="10">
    <location>
        <begin position="1"/>
        <end position="21"/>
    </location>
</feature>
<dbReference type="GO" id="GO:0032153">
    <property type="term" value="C:cell division site"/>
    <property type="evidence" value="ECO:0007669"/>
    <property type="project" value="UniProtKB-UniRule"/>
</dbReference>
<dbReference type="PANTHER" id="PTHR37479:SF1">
    <property type="entry name" value="CELL DIVISION PROTEIN FTSL"/>
    <property type="match status" value="1"/>
</dbReference>
<keyword evidence="7 8" id="KW-0131">Cell cycle</keyword>
<comment type="subunit">
    <text evidence="8">Part of a complex composed of FtsB, FtsL and FtsQ.</text>
</comment>
<proteinExistence type="inferred from homology"/>
<dbReference type="HAMAP" id="MF_00910">
    <property type="entry name" value="FtsL"/>
    <property type="match status" value="1"/>
</dbReference>
<evidence type="ECO:0000313" key="11">
    <source>
        <dbReference type="EMBL" id="QEL66009.1"/>
    </source>
</evidence>
<feature type="chain" id="PRO_5023086663" description="Cell division protein FtsL" evidence="10">
    <location>
        <begin position="22"/>
        <end position="98"/>
    </location>
</feature>
<dbReference type="Pfam" id="PF04999">
    <property type="entry name" value="FtsL"/>
    <property type="match status" value="1"/>
</dbReference>
<dbReference type="InterPro" id="IPR011922">
    <property type="entry name" value="Cell_div_FtsL"/>
</dbReference>
<comment type="similarity">
    <text evidence="8">Belongs to the FtsL family.</text>
</comment>